<dbReference type="AlphaFoldDB" id="A0A9R0IMC7"/>
<evidence type="ECO:0000256" key="2">
    <source>
        <dbReference type="ARBA" id="ARBA00022679"/>
    </source>
</evidence>
<comment type="similarity">
    <text evidence="1">Belongs to the plant acyltransferase family.</text>
</comment>
<accession>A0A9R0IMC7</accession>
<dbReference type="KEGG" id="soe:110791106"/>
<dbReference type="PANTHER" id="PTHR31623">
    <property type="entry name" value="F21J9.9"/>
    <property type="match status" value="1"/>
</dbReference>
<sequence>MEKIREINVRIVSREAVKPSIPTASHLKNLKMCYTDQMLPLVPPFLTSGLVFYTNTNDVPVDITRLKTSLSKTLTTFYPLAGRIKQSTINCNDQGVPFIETRVNCPLSLVINSPKIVDFVTKFLPPRDSLGSLIGCDNDELELELELVHLAIQVNVFTCGGVAIGWYDIHKVMDGTSSATFFKHWAALARQQSYCYDGLTQANFDAAVTAFPPSPKAELLKLGNDYDIHDNGHGLSDSSTVVKSFIFTNNSVTKLKDKASSKQVPNPTRYQALAGFIWEQLLLISSMHYEHNNTDTILQVTVDMRPFTNPPLPRGSIGNLINTAVARAQNSTKLPQLVQEIHGVVSKMKDEINKYHDDDKPAEAVRESWDNLINTLSEYKDRAYKVVSWCKLGFNDLDFGFGKPQWMVPTDGIMSPFHKNLIILTDFKDSDGEGIEAWFFLEDKDMNILESNPQFLAFASPL</sequence>
<name>A0A9R0IMC7_SPIOL</name>
<evidence type="ECO:0000256" key="1">
    <source>
        <dbReference type="ARBA" id="ARBA00009861"/>
    </source>
</evidence>
<proteinExistence type="inferred from homology"/>
<organism evidence="4 5">
    <name type="scientific">Spinacia oleracea</name>
    <name type="common">Spinach</name>
    <dbReference type="NCBI Taxonomy" id="3562"/>
    <lineage>
        <taxon>Eukaryota</taxon>
        <taxon>Viridiplantae</taxon>
        <taxon>Streptophyta</taxon>
        <taxon>Embryophyta</taxon>
        <taxon>Tracheophyta</taxon>
        <taxon>Spermatophyta</taxon>
        <taxon>Magnoliopsida</taxon>
        <taxon>eudicotyledons</taxon>
        <taxon>Gunneridae</taxon>
        <taxon>Pentapetalae</taxon>
        <taxon>Caryophyllales</taxon>
        <taxon>Chenopodiaceae</taxon>
        <taxon>Chenopodioideae</taxon>
        <taxon>Anserineae</taxon>
        <taxon>Spinacia</taxon>
    </lineage>
</organism>
<dbReference type="Proteomes" id="UP000813463">
    <property type="component" value="Chromosome 3"/>
</dbReference>
<evidence type="ECO:0000313" key="5">
    <source>
        <dbReference type="RefSeq" id="XP_021851553.1"/>
    </source>
</evidence>
<dbReference type="RefSeq" id="XP_021851553.1">
    <property type="nucleotide sequence ID" value="XM_021995861.2"/>
</dbReference>
<dbReference type="InterPro" id="IPR023213">
    <property type="entry name" value="CAT-like_dom_sf"/>
</dbReference>
<dbReference type="PANTHER" id="PTHR31623:SF110">
    <property type="entry name" value="VINORINE SYNTHASE-LIKE"/>
    <property type="match status" value="1"/>
</dbReference>
<evidence type="ECO:0000256" key="3">
    <source>
        <dbReference type="ARBA" id="ARBA00023315"/>
    </source>
</evidence>
<keyword evidence="4" id="KW-1185">Reference proteome</keyword>
<dbReference type="GO" id="GO:0016746">
    <property type="term" value="F:acyltransferase activity"/>
    <property type="evidence" value="ECO:0007669"/>
    <property type="project" value="UniProtKB-KW"/>
</dbReference>
<dbReference type="OrthoDB" id="671439at2759"/>
<reference evidence="5" key="2">
    <citation type="submission" date="2025-08" db="UniProtKB">
        <authorList>
            <consortium name="RefSeq"/>
        </authorList>
    </citation>
    <scope>IDENTIFICATION</scope>
    <source>
        <tissue evidence="5">Leaf</tissue>
    </source>
</reference>
<evidence type="ECO:0000313" key="4">
    <source>
        <dbReference type="Proteomes" id="UP000813463"/>
    </source>
</evidence>
<protein>
    <submittedName>
        <fullName evidence="5">Stemmadenine O-acetyltransferase-like</fullName>
    </submittedName>
</protein>
<dbReference type="Gene3D" id="3.30.559.10">
    <property type="entry name" value="Chloramphenicol acetyltransferase-like domain"/>
    <property type="match status" value="2"/>
</dbReference>
<keyword evidence="3" id="KW-0012">Acyltransferase</keyword>
<reference evidence="4" key="1">
    <citation type="journal article" date="2021" name="Nat. Commun.">
        <title>Genomic analyses provide insights into spinach domestication and the genetic basis of agronomic traits.</title>
        <authorList>
            <person name="Cai X."/>
            <person name="Sun X."/>
            <person name="Xu C."/>
            <person name="Sun H."/>
            <person name="Wang X."/>
            <person name="Ge C."/>
            <person name="Zhang Z."/>
            <person name="Wang Q."/>
            <person name="Fei Z."/>
            <person name="Jiao C."/>
            <person name="Wang Q."/>
        </authorList>
    </citation>
    <scope>NUCLEOTIDE SEQUENCE [LARGE SCALE GENOMIC DNA]</scope>
    <source>
        <strain evidence="4">cv. Varoflay</strain>
    </source>
</reference>
<dbReference type="Pfam" id="PF02458">
    <property type="entry name" value="Transferase"/>
    <property type="match status" value="1"/>
</dbReference>
<dbReference type="GeneID" id="110791106"/>
<gene>
    <name evidence="5" type="primary">LOC110791106</name>
</gene>
<keyword evidence="2" id="KW-0808">Transferase</keyword>